<feature type="region of interest" description="Disordered" evidence="1">
    <location>
        <begin position="37"/>
        <end position="61"/>
    </location>
</feature>
<accession>A0ABU9LSA6</accession>
<organism evidence="2 3">
    <name type="scientific">Hymenobacter segetis</name>
    <dbReference type="NCBI Taxonomy" id="2025509"/>
    <lineage>
        <taxon>Bacteria</taxon>
        <taxon>Pseudomonadati</taxon>
        <taxon>Bacteroidota</taxon>
        <taxon>Cytophagia</taxon>
        <taxon>Cytophagales</taxon>
        <taxon>Hymenobacteraceae</taxon>
        <taxon>Hymenobacter</taxon>
    </lineage>
</organism>
<evidence type="ECO:0000313" key="3">
    <source>
        <dbReference type="Proteomes" id="UP001479606"/>
    </source>
</evidence>
<evidence type="ECO:0000256" key="1">
    <source>
        <dbReference type="SAM" id="MobiDB-lite"/>
    </source>
</evidence>
<sequence length="61" mass="6477">MNTAHQTTSPLQPTPADIPAPGAVRPVAAAVVTLTFSRGTRPLSTRRPANGGQHDYRRRSA</sequence>
<gene>
    <name evidence="2" type="ORF">AAFH49_02390</name>
</gene>
<reference evidence="2 3" key="1">
    <citation type="journal article" date="2018" name="Arch. Microbiol.">
        <title>Hymenobacter segetis sp. nov., isolated from soil.</title>
        <authorList>
            <person name="Ten L.N."/>
            <person name="Lim S.J."/>
            <person name="Kim B.O."/>
            <person name="Kang I.K."/>
            <person name="Jung H.Y."/>
        </authorList>
    </citation>
    <scope>NUCLEOTIDE SEQUENCE [LARGE SCALE GENOMIC DNA]</scope>
    <source>
        <strain evidence="2 3">S7-3-11</strain>
    </source>
</reference>
<protein>
    <submittedName>
        <fullName evidence="2">Uncharacterized protein</fullName>
    </submittedName>
</protein>
<dbReference type="EMBL" id="JBCEVZ010000003">
    <property type="protein sequence ID" value="MEL5993037.1"/>
    <property type="molecule type" value="Genomic_DNA"/>
</dbReference>
<proteinExistence type="predicted"/>
<dbReference type="Proteomes" id="UP001479606">
    <property type="component" value="Unassembled WGS sequence"/>
</dbReference>
<comment type="caution">
    <text evidence="2">The sequence shown here is derived from an EMBL/GenBank/DDBJ whole genome shotgun (WGS) entry which is preliminary data.</text>
</comment>
<evidence type="ECO:0000313" key="2">
    <source>
        <dbReference type="EMBL" id="MEL5993037.1"/>
    </source>
</evidence>
<feature type="region of interest" description="Disordered" evidence="1">
    <location>
        <begin position="1"/>
        <end position="22"/>
    </location>
</feature>
<name>A0ABU9LSA6_9BACT</name>
<keyword evidence="3" id="KW-1185">Reference proteome</keyword>
<dbReference type="RefSeq" id="WP_342295724.1">
    <property type="nucleotide sequence ID" value="NZ_JBCEVZ010000003.1"/>
</dbReference>
<feature type="compositionally biased region" description="Polar residues" evidence="1">
    <location>
        <begin position="1"/>
        <end position="11"/>
    </location>
</feature>